<accession>A0A235F0P8</accession>
<comment type="caution">
    <text evidence="1">The sequence shown here is derived from an EMBL/GenBank/DDBJ whole genome shotgun (WGS) entry which is preliminary data.</text>
</comment>
<evidence type="ECO:0000313" key="1">
    <source>
        <dbReference type="EMBL" id="OYD54862.1"/>
    </source>
</evidence>
<name>A0A235F0P8_9RHOO</name>
<reference evidence="1 2" key="1">
    <citation type="submission" date="2017-07" db="EMBL/GenBank/DDBJ databases">
        <title>Thauera sp. KNDSS-Mac4 genome sequence and assembly.</title>
        <authorList>
            <person name="Mayilraj S."/>
        </authorList>
    </citation>
    <scope>NUCLEOTIDE SEQUENCE [LARGE SCALE GENOMIC DNA]</scope>
    <source>
        <strain evidence="1 2">KNDSS-Mac4</strain>
    </source>
</reference>
<dbReference type="PANTHER" id="PTHR30024">
    <property type="entry name" value="ALIPHATIC SULFONATES-BINDING PROTEIN-RELATED"/>
    <property type="match status" value="1"/>
</dbReference>
<dbReference type="OrthoDB" id="9179880at2"/>
<sequence>MRGGWRRGALNTGPIGACGKGAPARSDGLRRAWAEGRIAPRLSRRYDRGPVFARSDWKLGSMSSLRRRLLKAIPLAAVASIAFARRPDELSLGIVPLNSAIALLNTHQPIRLHVAERLGHPVGMYTAPDFRSFLLDIIGARHDLLIAPPHFALIASEGGYVPLVTYSSAVELIAIVRTDSDIDSLAGLAGRTIAVSSRLAFATLAGEKAMLDLGLSEPGHYRMQEYATAGAAMTAVALGKADACFSAAHALRQMPDDVRVRLASIPLSYWTINIVMLAHSRLGEGVISGIRAALATFPGSVEGRAFFERTGFGGFRPVDRAELEGVRSLARLTVMRAGLEGVLPQ</sequence>
<protein>
    <recommendedName>
        <fullName evidence="3">ABC transporter substrate-binding protein</fullName>
    </recommendedName>
</protein>
<gene>
    <name evidence="1" type="ORF">CGK74_05615</name>
</gene>
<dbReference type="PANTHER" id="PTHR30024:SF17">
    <property type="entry name" value="SOLUTE-BINDING PROTEIN FAMILY 3_N-TERMINAL DOMAIN-CONTAINING PROTEIN"/>
    <property type="match status" value="1"/>
</dbReference>
<organism evidence="1 2">
    <name type="scientific">Thauera propionica</name>
    <dbReference type="NCBI Taxonomy" id="2019431"/>
    <lineage>
        <taxon>Bacteria</taxon>
        <taxon>Pseudomonadati</taxon>
        <taxon>Pseudomonadota</taxon>
        <taxon>Betaproteobacteria</taxon>
        <taxon>Rhodocyclales</taxon>
        <taxon>Zoogloeaceae</taxon>
        <taxon>Thauera</taxon>
    </lineage>
</organism>
<evidence type="ECO:0000313" key="2">
    <source>
        <dbReference type="Proteomes" id="UP000215181"/>
    </source>
</evidence>
<dbReference type="SUPFAM" id="SSF53850">
    <property type="entry name" value="Periplasmic binding protein-like II"/>
    <property type="match status" value="1"/>
</dbReference>
<evidence type="ECO:0008006" key="3">
    <source>
        <dbReference type="Google" id="ProtNLM"/>
    </source>
</evidence>
<dbReference type="Gene3D" id="3.40.190.10">
    <property type="entry name" value="Periplasmic binding protein-like II"/>
    <property type="match status" value="1"/>
</dbReference>
<dbReference type="Pfam" id="PF12974">
    <property type="entry name" value="Phosphonate-bd"/>
    <property type="match status" value="1"/>
</dbReference>
<proteinExistence type="predicted"/>
<dbReference type="Proteomes" id="UP000215181">
    <property type="component" value="Unassembled WGS sequence"/>
</dbReference>
<keyword evidence="2" id="KW-1185">Reference proteome</keyword>
<dbReference type="EMBL" id="NOIH01000005">
    <property type="protein sequence ID" value="OYD54862.1"/>
    <property type="molecule type" value="Genomic_DNA"/>
</dbReference>
<dbReference type="AlphaFoldDB" id="A0A235F0P8"/>